<feature type="compositionally biased region" description="Polar residues" evidence="5">
    <location>
        <begin position="236"/>
        <end position="247"/>
    </location>
</feature>
<keyword evidence="3" id="KW-0862">Zinc</keyword>
<evidence type="ECO:0000256" key="5">
    <source>
        <dbReference type="SAM" id="MobiDB-lite"/>
    </source>
</evidence>
<name>A0A834LQI0_RHOSS</name>
<dbReference type="PANTHER" id="PTHR46537">
    <property type="entry name" value="OS11G0578200 PROTEIN"/>
    <property type="match status" value="1"/>
</dbReference>
<feature type="compositionally biased region" description="Polar residues" evidence="5">
    <location>
        <begin position="1"/>
        <end position="13"/>
    </location>
</feature>
<comment type="caution">
    <text evidence="7">The sequence shown here is derived from an EMBL/GenBank/DDBJ whole genome shotgun (WGS) entry which is preliminary data.</text>
</comment>
<evidence type="ECO:0000259" key="6">
    <source>
        <dbReference type="PROSITE" id="PS50089"/>
    </source>
</evidence>
<dbReference type="EMBL" id="WJXA01000004">
    <property type="protein sequence ID" value="KAF7144869.1"/>
    <property type="molecule type" value="Genomic_DNA"/>
</dbReference>
<feature type="domain" description="RING-type" evidence="6">
    <location>
        <begin position="76"/>
        <end position="103"/>
    </location>
</feature>
<reference evidence="7" key="1">
    <citation type="submission" date="2019-11" db="EMBL/GenBank/DDBJ databases">
        <authorList>
            <person name="Liu Y."/>
            <person name="Hou J."/>
            <person name="Li T.-Q."/>
            <person name="Guan C.-H."/>
            <person name="Wu X."/>
            <person name="Wu H.-Z."/>
            <person name="Ling F."/>
            <person name="Zhang R."/>
            <person name="Shi X.-G."/>
            <person name="Ren J.-P."/>
            <person name="Chen E.-F."/>
            <person name="Sun J.-M."/>
        </authorList>
    </citation>
    <scope>NUCLEOTIDE SEQUENCE</scope>
    <source>
        <strain evidence="7">Adult_tree_wgs_1</strain>
        <tissue evidence="7">Leaves</tissue>
    </source>
</reference>
<evidence type="ECO:0000256" key="1">
    <source>
        <dbReference type="ARBA" id="ARBA00022723"/>
    </source>
</evidence>
<keyword evidence="1" id="KW-0479">Metal-binding</keyword>
<dbReference type="AlphaFoldDB" id="A0A834LQI0"/>
<dbReference type="CDD" id="cd16531">
    <property type="entry name" value="RING-HC_RING1-like"/>
    <property type="match status" value="1"/>
</dbReference>
<dbReference type="Pfam" id="PF13923">
    <property type="entry name" value="zf-C3HC4_2"/>
    <property type="match status" value="1"/>
</dbReference>
<keyword evidence="2 4" id="KW-0863">Zinc-finger</keyword>
<evidence type="ECO:0000313" key="7">
    <source>
        <dbReference type="EMBL" id="KAF7144869.1"/>
    </source>
</evidence>
<sequence>MPAQKRYSSTSDNNLRDDYDDSSQLQQHHSRRKQSRRERRAEDEEEEEEEEGRENEDVVKEDEDDDSGIIKKTRTVMECLHRFCRECIDKSMRLGNNECPACRKHCASRRSLRDDQRFDNLTEVLYEDIEKYEEEELAFHEEEKTRNKQIQASIAQVLQRQSEALVTKRKTGKERHSSSRLARAYSRRRHSRGTEHEGSEDNDEENNPDENKDSSSTDERGTEIKQRRCRRRAGGQLSQPSPSTANTEGGGIENDLEATKESKGTSSGPVWNPEMLAWGGAGARKKSVRNTRIMKLAKYLENLKENDDKLDVHLVLVSLDKQRMPSLQKLYLCCSPQFSVEHLKEYVARETQVQAEDIEILLMKNLSCNGLQSTLDTSNSMENKDVVQVLEGEDTLAVIRANCASNGNHLILAYRLKEKVHPETTPLVLS</sequence>
<dbReference type="SUPFAM" id="SSF57850">
    <property type="entry name" value="RING/U-box"/>
    <property type="match status" value="1"/>
</dbReference>
<evidence type="ECO:0000256" key="4">
    <source>
        <dbReference type="PROSITE-ProRule" id="PRU00175"/>
    </source>
</evidence>
<dbReference type="GO" id="GO:0008270">
    <property type="term" value="F:zinc ion binding"/>
    <property type="evidence" value="ECO:0007669"/>
    <property type="project" value="UniProtKB-KW"/>
</dbReference>
<dbReference type="InterPro" id="IPR044592">
    <property type="entry name" value="RING1A/B"/>
</dbReference>
<feature type="compositionally biased region" description="Basic residues" evidence="5">
    <location>
        <begin position="28"/>
        <end position="38"/>
    </location>
</feature>
<keyword evidence="8" id="KW-1185">Reference proteome</keyword>
<dbReference type="OrthoDB" id="337575at2759"/>
<dbReference type="Gene3D" id="3.30.40.10">
    <property type="entry name" value="Zinc/RING finger domain, C3HC4 (zinc finger)"/>
    <property type="match status" value="1"/>
</dbReference>
<dbReference type="PROSITE" id="PS00518">
    <property type="entry name" value="ZF_RING_1"/>
    <property type="match status" value="1"/>
</dbReference>
<dbReference type="PANTHER" id="PTHR46537:SF1">
    <property type="entry name" value="E3 UBIQUITIN-PROTEIN LIGASE RING1B-RELATED"/>
    <property type="match status" value="1"/>
</dbReference>
<feature type="region of interest" description="Disordered" evidence="5">
    <location>
        <begin position="163"/>
        <end position="253"/>
    </location>
</feature>
<evidence type="ECO:0000313" key="8">
    <source>
        <dbReference type="Proteomes" id="UP000626092"/>
    </source>
</evidence>
<feature type="region of interest" description="Disordered" evidence="5">
    <location>
        <begin position="1"/>
        <end position="69"/>
    </location>
</feature>
<dbReference type="InterPro" id="IPR001841">
    <property type="entry name" value="Znf_RING"/>
</dbReference>
<dbReference type="InterPro" id="IPR013083">
    <property type="entry name" value="Znf_RING/FYVE/PHD"/>
</dbReference>
<proteinExistence type="predicted"/>
<organism evidence="7 8">
    <name type="scientific">Rhododendron simsii</name>
    <name type="common">Sims's rhododendron</name>
    <dbReference type="NCBI Taxonomy" id="118357"/>
    <lineage>
        <taxon>Eukaryota</taxon>
        <taxon>Viridiplantae</taxon>
        <taxon>Streptophyta</taxon>
        <taxon>Embryophyta</taxon>
        <taxon>Tracheophyta</taxon>
        <taxon>Spermatophyta</taxon>
        <taxon>Magnoliopsida</taxon>
        <taxon>eudicotyledons</taxon>
        <taxon>Gunneridae</taxon>
        <taxon>Pentapetalae</taxon>
        <taxon>asterids</taxon>
        <taxon>Ericales</taxon>
        <taxon>Ericaceae</taxon>
        <taxon>Ericoideae</taxon>
        <taxon>Rhodoreae</taxon>
        <taxon>Rhododendron</taxon>
    </lineage>
</organism>
<accession>A0A834LQI0</accession>
<dbReference type="PROSITE" id="PS50089">
    <property type="entry name" value="ZF_RING_2"/>
    <property type="match status" value="1"/>
</dbReference>
<dbReference type="InterPro" id="IPR017907">
    <property type="entry name" value="Znf_RING_CS"/>
</dbReference>
<evidence type="ECO:0000256" key="3">
    <source>
        <dbReference type="ARBA" id="ARBA00022833"/>
    </source>
</evidence>
<gene>
    <name evidence="7" type="ORF">RHSIM_Rhsim04G0070100</name>
</gene>
<evidence type="ECO:0000256" key="2">
    <source>
        <dbReference type="ARBA" id="ARBA00022771"/>
    </source>
</evidence>
<protein>
    <recommendedName>
        <fullName evidence="6">RING-type domain-containing protein</fullName>
    </recommendedName>
</protein>
<dbReference type="Proteomes" id="UP000626092">
    <property type="component" value="Unassembled WGS sequence"/>
</dbReference>
<feature type="compositionally biased region" description="Acidic residues" evidence="5">
    <location>
        <begin position="43"/>
        <end position="67"/>
    </location>
</feature>
<feature type="compositionally biased region" description="Basic and acidic residues" evidence="5">
    <location>
        <begin position="209"/>
        <end position="226"/>
    </location>
</feature>